<dbReference type="InterPro" id="IPR053183">
    <property type="entry name" value="ASL1"/>
</dbReference>
<comment type="caution">
    <text evidence="4">The sequence shown here is derived from an EMBL/GenBank/DDBJ whole genome shotgun (WGS) entry which is preliminary data.</text>
</comment>
<keyword evidence="2" id="KW-0732">Signal</keyword>
<dbReference type="Pfam" id="PF11790">
    <property type="entry name" value="Glyco_hydro_cc"/>
    <property type="match status" value="1"/>
</dbReference>
<gene>
    <name evidence="4" type="ORF">RRF57_005054</name>
</gene>
<dbReference type="InterPro" id="IPR017853">
    <property type="entry name" value="GH"/>
</dbReference>
<dbReference type="PANTHER" id="PTHR34154:SF13">
    <property type="entry name" value="ASL1-LIKE GLYCOSYL HYDROLASE CATALYTIC DOMAIN-CONTAINING PROTEIN"/>
    <property type="match status" value="1"/>
</dbReference>
<sequence length="418" mass="43898">MYSKTSLMALCAAVAVKEVAAGHGHQHVHADKREIVWAATETVVVTEYVTVTVTEGEEPTAAAVSTSSTPVAVTTATRSSRPHHHTKQHTSVASETSTSVVIPESTPSVEVPTVTPTTLATVTRPATTSVAQETPIEETPIVSTPAEVTSVIEEPTIIPTTSAVFTPTSSSSAAPAPTSHTGVKRGLAFNDASLVQEFLTLGGQASWAYNWGSSSASLPKGITYYPMLWSPAPDHSNGWDGFAADAISKGADALLSFNEPDIASQANMSPADAAAGHIQWMNPYSGKARISTPAISSSANANQGIDWLKQFFNACNGQCAFDFCAAHWYGPGGADGAGLFLQHLKDVNAACDGKPVWVTEFAAEGAGVDEFMTTIVESLESEEYSFVEKYSYFFAAVGQLFTSPTELSSFGKIYAGVA</sequence>
<feature type="compositionally biased region" description="Low complexity" evidence="1">
    <location>
        <begin position="61"/>
        <end position="79"/>
    </location>
</feature>
<dbReference type="InterPro" id="IPR024655">
    <property type="entry name" value="Asl1_glyco_hydro_catalytic"/>
</dbReference>
<dbReference type="Gene3D" id="3.20.20.80">
    <property type="entry name" value="Glycosidases"/>
    <property type="match status" value="1"/>
</dbReference>
<feature type="compositionally biased region" description="Low complexity" evidence="1">
    <location>
        <begin position="90"/>
        <end position="113"/>
    </location>
</feature>
<evidence type="ECO:0000313" key="4">
    <source>
        <dbReference type="EMBL" id="KAK5629339.1"/>
    </source>
</evidence>
<dbReference type="GO" id="GO:0009277">
    <property type="term" value="C:fungal-type cell wall"/>
    <property type="evidence" value="ECO:0007669"/>
    <property type="project" value="TreeGrafter"/>
</dbReference>
<feature type="domain" description="Asl1-like glycosyl hydrolase catalytic" evidence="3">
    <location>
        <begin position="186"/>
        <end position="414"/>
    </location>
</feature>
<dbReference type="Proteomes" id="UP001305414">
    <property type="component" value="Unassembled WGS sequence"/>
</dbReference>
<dbReference type="PANTHER" id="PTHR34154">
    <property type="entry name" value="ALKALI-SENSITIVE LINKAGE PROTEIN 1"/>
    <property type="match status" value="1"/>
</dbReference>
<feature type="region of interest" description="Disordered" evidence="1">
    <location>
        <begin position="61"/>
        <end position="113"/>
    </location>
</feature>
<dbReference type="AlphaFoldDB" id="A0AAN7UPB8"/>
<dbReference type="SUPFAM" id="SSF51445">
    <property type="entry name" value="(Trans)glycosidases"/>
    <property type="match status" value="1"/>
</dbReference>
<feature type="signal peptide" evidence="2">
    <location>
        <begin position="1"/>
        <end position="21"/>
    </location>
</feature>
<evidence type="ECO:0000313" key="5">
    <source>
        <dbReference type="Proteomes" id="UP001305414"/>
    </source>
</evidence>
<evidence type="ECO:0000256" key="1">
    <source>
        <dbReference type="SAM" id="MobiDB-lite"/>
    </source>
</evidence>
<feature type="chain" id="PRO_5043023282" description="Asl1-like glycosyl hydrolase catalytic domain-containing protein" evidence="2">
    <location>
        <begin position="22"/>
        <end position="418"/>
    </location>
</feature>
<evidence type="ECO:0000259" key="3">
    <source>
        <dbReference type="Pfam" id="PF11790"/>
    </source>
</evidence>
<dbReference type="EMBL" id="JAWHQM010000011">
    <property type="protein sequence ID" value="KAK5629339.1"/>
    <property type="molecule type" value="Genomic_DNA"/>
</dbReference>
<organism evidence="4 5">
    <name type="scientific">Xylaria bambusicola</name>
    <dbReference type="NCBI Taxonomy" id="326684"/>
    <lineage>
        <taxon>Eukaryota</taxon>
        <taxon>Fungi</taxon>
        <taxon>Dikarya</taxon>
        <taxon>Ascomycota</taxon>
        <taxon>Pezizomycotina</taxon>
        <taxon>Sordariomycetes</taxon>
        <taxon>Xylariomycetidae</taxon>
        <taxon>Xylariales</taxon>
        <taxon>Xylariaceae</taxon>
        <taxon>Xylaria</taxon>
    </lineage>
</organism>
<name>A0AAN7UPB8_9PEZI</name>
<reference evidence="4 5" key="1">
    <citation type="submission" date="2023-10" db="EMBL/GenBank/DDBJ databases">
        <title>Draft genome sequence of Xylaria bambusicola isolate GMP-LS, the root and basal stem rot pathogen of sugarcane in Indonesia.</title>
        <authorList>
            <person name="Selvaraj P."/>
            <person name="Muralishankar V."/>
            <person name="Muruganantham S."/>
            <person name="Sp S."/>
            <person name="Haryani S."/>
            <person name="Lau K.J.X."/>
            <person name="Naqvi N.I."/>
        </authorList>
    </citation>
    <scope>NUCLEOTIDE SEQUENCE [LARGE SCALE GENOMIC DNA]</scope>
    <source>
        <strain evidence="4">GMP-LS</strain>
    </source>
</reference>
<dbReference type="GO" id="GO:0071966">
    <property type="term" value="P:fungal-type cell wall polysaccharide metabolic process"/>
    <property type="evidence" value="ECO:0007669"/>
    <property type="project" value="TreeGrafter"/>
</dbReference>
<proteinExistence type="predicted"/>
<accession>A0AAN7UPB8</accession>
<keyword evidence="5" id="KW-1185">Reference proteome</keyword>
<protein>
    <recommendedName>
        <fullName evidence="3">Asl1-like glycosyl hydrolase catalytic domain-containing protein</fullName>
    </recommendedName>
</protein>
<evidence type="ECO:0000256" key="2">
    <source>
        <dbReference type="SAM" id="SignalP"/>
    </source>
</evidence>